<dbReference type="EMBL" id="HBUF01324056">
    <property type="protein sequence ID" value="CAG6695547.1"/>
    <property type="molecule type" value="Transcribed_RNA"/>
</dbReference>
<dbReference type="EMBL" id="HBUF01324052">
    <property type="protein sequence ID" value="CAG6695528.1"/>
    <property type="molecule type" value="Transcribed_RNA"/>
</dbReference>
<accession>A0A8D8TX71</accession>
<protein>
    <submittedName>
        <fullName evidence="1">Uncharacterized protein</fullName>
    </submittedName>
</protein>
<proteinExistence type="predicted"/>
<dbReference type="AlphaFoldDB" id="A0A8D8TX71"/>
<reference evidence="1" key="1">
    <citation type="submission" date="2021-05" db="EMBL/GenBank/DDBJ databases">
        <authorList>
            <person name="Alioto T."/>
            <person name="Alioto T."/>
            <person name="Gomez Garrido J."/>
        </authorList>
    </citation>
    <scope>NUCLEOTIDE SEQUENCE</scope>
</reference>
<evidence type="ECO:0000313" key="1">
    <source>
        <dbReference type="EMBL" id="CAG6695528.1"/>
    </source>
</evidence>
<organism evidence="1">
    <name type="scientific">Cacopsylla melanoneura</name>
    <dbReference type="NCBI Taxonomy" id="428564"/>
    <lineage>
        <taxon>Eukaryota</taxon>
        <taxon>Metazoa</taxon>
        <taxon>Ecdysozoa</taxon>
        <taxon>Arthropoda</taxon>
        <taxon>Hexapoda</taxon>
        <taxon>Insecta</taxon>
        <taxon>Pterygota</taxon>
        <taxon>Neoptera</taxon>
        <taxon>Paraneoptera</taxon>
        <taxon>Hemiptera</taxon>
        <taxon>Sternorrhyncha</taxon>
        <taxon>Psylloidea</taxon>
        <taxon>Psyllidae</taxon>
        <taxon>Psyllinae</taxon>
        <taxon>Cacopsylla</taxon>
    </lineage>
</organism>
<sequence>MKFEDNSSPVIPLRRHIRVDCQPIRKQETCFSHVKLKRNKEELLLRKTTFTIEFLEKTKIDHHHHKIECVFLQMKNVYLKSNVYSFNVTKPLACSLLKRYIFNWNSKRPTTFQKWFII</sequence>
<name>A0A8D8TX71_9HEMI</name>